<dbReference type="SUPFAM" id="SSF53335">
    <property type="entry name" value="S-adenosyl-L-methionine-dependent methyltransferases"/>
    <property type="match status" value="1"/>
</dbReference>
<dbReference type="GeneID" id="97392037"/>
<dbReference type="PRINTS" id="PR00105">
    <property type="entry name" value="C5METTRFRASE"/>
</dbReference>
<dbReference type="PROSITE" id="PS51679">
    <property type="entry name" value="SAM_MT_C5"/>
    <property type="match status" value="1"/>
</dbReference>
<dbReference type="PANTHER" id="PTHR10629">
    <property type="entry name" value="CYTOSINE-SPECIFIC METHYLTRANSFERASE"/>
    <property type="match status" value="1"/>
</dbReference>
<evidence type="ECO:0000256" key="5">
    <source>
        <dbReference type="PROSITE-ProRule" id="PRU01016"/>
    </source>
</evidence>
<evidence type="ECO:0000256" key="2">
    <source>
        <dbReference type="ARBA" id="ARBA00022679"/>
    </source>
</evidence>
<dbReference type="InterPro" id="IPR050390">
    <property type="entry name" value="C5-Methyltransferase"/>
</dbReference>
<dbReference type="Proteomes" id="UP000095492">
    <property type="component" value="Unassembled WGS sequence"/>
</dbReference>
<evidence type="ECO:0000256" key="1">
    <source>
        <dbReference type="ARBA" id="ARBA00022603"/>
    </source>
</evidence>
<name>A0A173RR65_EUBRA</name>
<dbReference type="InterPro" id="IPR018117">
    <property type="entry name" value="C5_DNA_meth_AS"/>
</dbReference>
<dbReference type="Pfam" id="PF00145">
    <property type="entry name" value="DNA_methylase"/>
    <property type="match status" value="1"/>
</dbReference>
<organism evidence="8 9">
    <name type="scientific">Eubacterium ramulus</name>
    <dbReference type="NCBI Taxonomy" id="39490"/>
    <lineage>
        <taxon>Bacteria</taxon>
        <taxon>Bacillati</taxon>
        <taxon>Bacillota</taxon>
        <taxon>Clostridia</taxon>
        <taxon>Eubacteriales</taxon>
        <taxon>Eubacteriaceae</taxon>
        <taxon>Eubacterium</taxon>
    </lineage>
</organism>
<reference evidence="8 9" key="1">
    <citation type="submission" date="2015-09" db="EMBL/GenBank/DDBJ databases">
        <authorList>
            <consortium name="Pathogen Informatics"/>
        </authorList>
    </citation>
    <scope>NUCLEOTIDE SEQUENCE [LARGE SCALE GENOMIC DNA]</scope>
    <source>
        <strain evidence="8 9">2789STDY5608891</strain>
    </source>
</reference>
<dbReference type="RefSeq" id="WP_055289271.1">
    <property type="nucleotide sequence ID" value="NZ_CP173382.1"/>
</dbReference>
<dbReference type="Gene3D" id="3.40.50.150">
    <property type="entry name" value="Vaccinia Virus protein VP39"/>
    <property type="match status" value="1"/>
</dbReference>
<dbReference type="GO" id="GO:0003886">
    <property type="term" value="F:DNA (cytosine-5-)-methyltransferase activity"/>
    <property type="evidence" value="ECO:0007669"/>
    <property type="project" value="UniProtKB-EC"/>
</dbReference>
<evidence type="ECO:0000313" key="8">
    <source>
        <dbReference type="EMBL" id="CUM80236.1"/>
    </source>
</evidence>
<proteinExistence type="inferred from homology"/>
<dbReference type="InterPro" id="IPR029063">
    <property type="entry name" value="SAM-dependent_MTases_sf"/>
</dbReference>
<evidence type="ECO:0000256" key="7">
    <source>
        <dbReference type="RuleBase" id="RU000417"/>
    </source>
</evidence>
<keyword evidence="1 5" id="KW-0489">Methyltransferase</keyword>
<accession>A0A173RR65</accession>
<dbReference type="AlphaFoldDB" id="A0A173RR65"/>
<dbReference type="OrthoDB" id="9813719at2"/>
<keyword evidence="2 5" id="KW-0808">Transferase</keyword>
<dbReference type="InterPro" id="IPR031303">
    <property type="entry name" value="C5_meth_CS"/>
</dbReference>
<evidence type="ECO:0000256" key="6">
    <source>
        <dbReference type="RuleBase" id="RU000416"/>
    </source>
</evidence>
<dbReference type="EC" id="2.1.1.37" evidence="7"/>
<dbReference type="GO" id="GO:0009307">
    <property type="term" value="P:DNA restriction-modification system"/>
    <property type="evidence" value="ECO:0007669"/>
    <property type="project" value="UniProtKB-KW"/>
</dbReference>
<dbReference type="GO" id="GO:0003677">
    <property type="term" value="F:DNA binding"/>
    <property type="evidence" value="ECO:0007669"/>
    <property type="project" value="TreeGrafter"/>
</dbReference>
<dbReference type="NCBIfam" id="TIGR00675">
    <property type="entry name" value="dcm"/>
    <property type="match status" value="1"/>
</dbReference>
<evidence type="ECO:0000313" key="9">
    <source>
        <dbReference type="Proteomes" id="UP000095492"/>
    </source>
</evidence>
<gene>
    <name evidence="8" type="primary">haeIIIM_2</name>
    <name evidence="8" type="ORF">ERS852448_00540</name>
</gene>
<dbReference type="Gene3D" id="3.90.120.10">
    <property type="entry name" value="DNA Methylase, subunit A, domain 2"/>
    <property type="match status" value="1"/>
</dbReference>
<feature type="active site" evidence="5">
    <location>
        <position position="81"/>
    </location>
</feature>
<dbReference type="GO" id="GO:0044027">
    <property type="term" value="P:negative regulation of gene expression via chromosomal CpG island methylation"/>
    <property type="evidence" value="ECO:0007669"/>
    <property type="project" value="TreeGrafter"/>
</dbReference>
<evidence type="ECO:0000256" key="4">
    <source>
        <dbReference type="ARBA" id="ARBA00022747"/>
    </source>
</evidence>
<dbReference type="CDD" id="cd00315">
    <property type="entry name" value="Cyt_C5_DNA_methylase"/>
    <property type="match status" value="1"/>
</dbReference>
<dbReference type="EMBL" id="CYYA01000003">
    <property type="protein sequence ID" value="CUM80236.1"/>
    <property type="molecule type" value="Genomic_DNA"/>
</dbReference>
<keyword evidence="4" id="KW-0680">Restriction system</keyword>
<comment type="similarity">
    <text evidence="5 6">Belongs to the class I-like SAM-binding methyltransferase superfamily. C5-methyltransferase family.</text>
</comment>
<keyword evidence="3 5" id="KW-0949">S-adenosyl-L-methionine</keyword>
<dbReference type="PANTHER" id="PTHR10629:SF52">
    <property type="entry name" value="DNA (CYTOSINE-5)-METHYLTRANSFERASE 1"/>
    <property type="match status" value="1"/>
</dbReference>
<sequence length="350" mass="39781">MNQYNAIDLFCGAGGLSYGFECAGFNILLGIDNDQKALEVFERNHKGAKSICGDITQIDYEQIKEKIGDKRIDIIIGGPPCQGMSLSGPRKFDDPRNKLYLSYIRLVDEIKPRAFVIENVPGLVSLFNGQIKDSIIEKFTAMGYKVKYQILCASDYGVPQNRKRVVFVGTREDVEFEYPEKISEQVTCKMALSDLPPLEDELGEDISDYATEPTNSYQKLMRERSKKVHNHVAAAHSEKVKKIISLVPDGCNYKSLPEEYRESRNFHVAWTRFASNKPAPTIDTGHRHHFHYQYNRVPTVRECARLQSFPDDFIFLGNKTQQFRQVGNAVPPLMAQAIAKQVMAMLEEKN</sequence>
<protein>
    <recommendedName>
        <fullName evidence="7">Cytosine-specific methyltransferase</fullName>
        <ecNumber evidence="7">2.1.1.37</ecNumber>
    </recommendedName>
</protein>
<dbReference type="GO" id="GO:0032259">
    <property type="term" value="P:methylation"/>
    <property type="evidence" value="ECO:0007669"/>
    <property type="project" value="UniProtKB-KW"/>
</dbReference>
<evidence type="ECO:0000256" key="3">
    <source>
        <dbReference type="ARBA" id="ARBA00022691"/>
    </source>
</evidence>
<comment type="catalytic activity">
    <reaction evidence="7">
        <text>a 2'-deoxycytidine in DNA + S-adenosyl-L-methionine = a 5-methyl-2'-deoxycytidine in DNA + S-adenosyl-L-homocysteine + H(+)</text>
        <dbReference type="Rhea" id="RHEA:13681"/>
        <dbReference type="Rhea" id="RHEA-COMP:11369"/>
        <dbReference type="Rhea" id="RHEA-COMP:11370"/>
        <dbReference type="ChEBI" id="CHEBI:15378"/>
        <dbReference type="ChEBI" id="CHEBI:57856"/>
        <dbReference type="ChEBI" id="CHEBI:59789"/>
        <dbReference type="ChEBI" id="CHEBI:85452"/>
        <dbReference type="ChEBI" id="CHEBI:85454"/>
        <dbReference type="EC" id="2.1.1.37"/>
    </reaction>
</comment>
<dbReference type="STRING" id="39490.ERS852448_00540"/>
<dbReference type="InterPro" id="IPR001525">
    <property type="entry name" value="C5_MeTfrase"/>
</dbReference>
<dbReference type="PROSITE" id="PS00094">
    <property type="entry name" value="C5_MTASE_1"/>
    <property type="match status" value="1"/>
</dbReference>
<dbReference type="PROSITE" id="PS00095">
    <property type="entry name" value="C5_MTASE_2"/>
    <property type="match status" value="1"/>
</dbReference>